<accession>A0A0F9SJB9</accession>
<name>A0A0F9SJB9_9ZZZZ</name>
<feature type="transmembrane region" description="Helical" evidence="1">
    <location>
        <begin position="6"/>
        <end position="26"/>
    </location>
</feature>
<protein>
    <submittedName>
        <fullName evidence="2">Uncharacterized protein</fullName>
    </submittedName>
</protein>
<keyword evidence="1" id="KW-1133">Transmembrane helix</keyword>
<evidence type="ECO:0000313" key="2">
    <source>
        <dbReference type="EMBL" id="KKN69055.1"/>
    </source>
</evidence>
<keyword evidence="1" id="KW-0812">Transmembrane</keyword>
<evidence type="ECO:0000256" key="1">
    <source>
        <dbReference type="SAM" id="Phobius"/>
    </source>
</evidence>
<organism evidence="2">
    <name type="scientific">marine sediment metagenome</name>
    <dbReference type="NCBI Taxonomy" id="412755"/>
    <lineage>
        <taxon>unclassified sequences</taxon>
        <taxon>metagenomes</taxon>
        <taxon>ecological metagenomes</taxon>
    </lineage>
</organism>
<sequence length="47" mass="5430">MAADVFIAVVLVLVLRFVFWVAAQFLRMRREQEEAVRTCARPHSHGC</sequence>
<gene>
    <name evidence="2" type="ORF">LCGC14_0445270</name>
</gene>
<keyword evidence="1" id="KW-0472">Membrane</keyword>
<proteinExistence type="predicted"/>
<dbReference type="EMBL" id="LAZR01000434">
    <property type="protein sequence ID" value="KKN69055.1"/>
    <property type="molecule type" value="Genomic_DNA"/>
</dbReference>
<reference evidence="2" key="1">
    <citation type="journal article" date="2015" name="Nature">
        <title>Complex archaea that bridge the gap between prokaryotes and eukaryotes.</title>
        <authorList>
            <person name="Spang A."/>
            <person name="Saw J.H."/>
            <person name="Jorgensen S.L."/>
            <person name="Zaremba-Niedzwiedzka K."/>
            <person name="Martijn J."/>
            <person name="Lind A.E."/>
            <person name="van Eijk R."/>
            <person name="Schleper C."/>
            <person name="Guy L."/>
            <person name="Ettema T.J."/>
        </authorList>
    </citation>
    <scope>NUCLEOTIDE SEQUENCE</scope>
</reference>
<dbReference type="AlphaFoldDB" id="A0A0F9SJB9"/>
<comment type="caution">
    <text evidence="2">The sequence shown here is derived from an EMBL/GenBank/DDBJ whole genome shotgun (WGS) entry which is preliminary data.</text>
</comment>